<gene>
    <name evidence="1" type="ORF">HNR19_004096</name>
</gene>
<accession>A0A853CAD8</accession>
<proteinExistence type="predicted"/>
<reference evidence="1 2" key="1">
    <citation type="submission" date="2020-07" db="EMBL/GenBank/DDBJ databases">
        <title>Sequencing the genomes of 1000 actinobacteria strains.</title>
        <authorList>
            <person name="Klenk H.-P."/>
        </authorList>
    </citation>
    <scope>NUCLEOTIDE SEQUENCE [LARGE SCALE GENOMIC DNA]</scope>
    <source>
        <strain evidence="1 2">DSM 103833</strain>
    </source>
</reference>
<comment type="caution">
    <text evidence="1">The sequence shown here is derived from an EMBL/GenBank/DDBJ whole genome shotgun (WGS) entry which is preliminary data.</text>
</comment>
<dbReference type="AlphaFoldDB" id="A0A853CAD8"/>
<evidence type="ECO:0000313" key="2">
    <source>
        <dbReference type="Proteomes" id="UP000530424"/>
    </source>
</evidence>
<dbReference type="EMBL" id="JACCFP010000001">
    <property type="protein sequence ID" value="NYJ03398.1"/>
    <property type="molecule type" value="Genomic_DNA"/>
</dbReference>
<keyword evidence="2" id="KW-1185">Reference proteome</keyword>
<name>A0A853CAD8_9ACTN</name>
<protein>
    <submittedName>
        <fullName evidence="1">Uncharacterized protein</fullName>
    </submittedName>
</protein>
<organism evidence="1 2">
    <name type="scientific">Nocardioides thalensis</name>
    <dbReference type="NCBI Taxonomy" id="1914755"/>
    <lineage>
        <taxon>Bacteria</taxon>
        <taxon>Bacillati</taxon>
        <taxon>Actinomycetota</taxon>
        <taxon>Actinomycetes</taxon>
        <taxon>Propionibacteriales</taxon>
        <taxon>Nocardioidaceae</taxon>
        <taxon>Nocardioides</taxon>
    </lineage>
</organism>
<sequence length="50" mass="5786">MTDQRPDERFRTLPAPVAPESLRAVHDTEPAHEELLDAYREQTWLINNVG</sequence>
<evidence type="ECO:0000313" key="1">
    <source>
        <dbReference type="EMBL" id="NYJ03398.1"/>
    </source>
</evidence>
<dbReference type="RefSeq" id="WP_179669703.1">
    <property type="nucleotide sequence ID" value="NZ_JACCFP010000001.1"/>
</dbReference>
<dbReference type="Proteomes" id="UP000530424">
    <property type="component" value="Unassembled WGS sequence"/>
</dbReference>